<reference evidence="1 2" key="1">
    <citation type="journal article" date="2014" name="Genome Announc.">
        <title>Complete Genome Sequence of Amino Acid-Utilizing Eubacterium acidaminophilum al-2 (DSM 3953).</title>
        <authorList>
            <person name="Poehlein A."/>
            <person name="Andreesen J.R."/>
            <person name="Daniel R."/>
        </authorList>
    </citation>
    <scope>NUCLEOTIDE SEQUENCE [LARGE SCALE GENOMIC DNA]</scope>
    <source>
        <strain evidence="1 2">DSM 3953</strain>
        <plasmid evidence="2">Plasmid EAL2_808p</plasmid>
    </source>
</reference>
<dbReference type="Proteomes" id="UP000019591">
    <property type="component" value="Plasmid EAL2_808p"/>
</dbReference>
<dbReference type="GO" id="GO:0008168">
    <property type="term" value="F:methyltransferase activity"/>
    <property type="evidence" value="ECO:0007669"/>
    <property type="project" value="UniProtKB-KW"/>
</dbReference>
<geneLocation type="plasmid" evidence="1 2">
    <name>EAL2_808p</name>
</geneLocation>
<dbReference type="AlphaFoldDB" id="W8UB78"/>
<name>W8UB78_PEPAC</name>
<dbReference type="GO" id="GO:0032259">
    <property type="term" value="P:methylation"/>
    <property type="evidence" value="ECO:0007669"/>
    <property type="project" value="UniProtKB-KW"/>
</dbReference>
<dbReference type="SUPFAM" id="SSF53335">
    <property type="entry name" value="S-adenosyl-L-methionine-dependent methyltransferases"/>
    <property type="match status" value="1"/>
</dbReference>
<dbReference type="EMBL" id="CP007453">
    <property type="protein sequence ID" value="AHM58041.1"/>
    <property type="molecule type" value="Genomic_DNA"/>
</dbReference>
<dbReference type="KEGG" id="eac:EAL2_808p05380"/>
<keyword evidence="1" id="KW-0808">Transferase</keyword>
<accession>W8UB78</accession>
<sequence length="217" mass="25430">MSNKCKICGFETRKIHSKQFNADYHYCERCEFISKDENAIISPEDELTIYNDHNNSIDDPRYVAYFYKFLEAAVFNYVNEGKKGLDFGSGPSPVLAQILEKNHGYAVDIYDLYYSPEKVYLNKKYDLVTSTEVVEHLKDPLEYFSLFKGLLCDTGVLAVMTLFHQNDEQHFLRWHYMRDKSHISFYTTKTMEYIADLVGLKVIHTNGIRYTTFAVRQ</sequence>
<keyword evidence="2" id="KW-1185">Reference proteome</keyword>
<proteinExistence type="predicted"/>
<dbReference type="RefSeq" id="WP_025436888.1">
    <property type="nucleotide sequence ID" value="NZ_CP007453.1"/>
</dbReference>
<dbReference type="HOGENOM" id="CLU_063353_0_0_9"/>
<gene>
    <name evidence="1" type="ORF">EAL2_808p05380</name>
</gene>
<dbReference type="OrthoDB" id="9816564at2"/>
<keyword evidence="1" id="KW-0614">Plasmid</keyword>
<evidence type="ECO:0000313" key="1">
    <source>
        <dbReference type="EMBL" id="AHM58041.1"/>
    </source>
</evidence>
<dbReference type="Pfam" id="PF13489">
    <property type="entry name" value="Methyltransf_23"/>
    <property type="match status" value="1"/>
</dbReference>
<dbReference type="InterPro" id="IPR029063">
    <property type="entry name" value="SAM-dependent_MTases_sf"/>
</dbReference>
<dbReference type="eggNOG" id="COG2230">
    <property type="taxonomic scope" value="Bacteria"/>
</dbReference>
<dbReference type="Gene3D" id="3.40.50.150">
    <property type="entry name" value="Vaccinia Virus protein VP39"/>
    <property type="match status" value="1"/>
</dbReference>
<dbReference type="PATRIC" id="fig|1286171.3.peg.2722"/>
<organism evidence="1 2">
    <name type="scientific">Peptoclostridium acidaminophilum DSM 3953</name>
    <dbReference type="NCBI Taxonomy" id="1286171"/>
    <lineage>
        <taxon>Bacteria</taxon>
        <taxon>Bacillati</taxon>
        <taxon>Bacillota</taxon>
        <taxon>Clostridia</taxon>
        <taxon>Peptostreptococcales</taxon>
        <taxon>Peptoclostridiaceae</taxon>
        <taxon>Peptoclostridium</taxon>
    </lineage>
</organism>
<keyword evidence="1" id="KW-0489">Methyltransferase</keyword>
<protein>
    <submittedName>
        <fullName evidence="1">2-polyprenyl-3-methyl-5-hydroxy-6-metoxy-1,4-ben zoquinolmethylase</fullName>
    </submittedName>
</protein>
<evidence type="ECO:0000313" key="2">
    <source>
        <dbReference type="Proteomes" id="UP000019591"/>
    </source>
</evidence>